<dbReference type="OrthoDB" id="4499271at2759"/>
<dbReference type="EMBL" id="JAGPNK010000002">
    <property type="protein sequence ID" value="KAH7325661.1"/>
    <property type="molecule type" value="Genomic_DNA"/>
</dbReference>
<evidence type="ECO:0000313" key="2">
    <source>
        <dbReference type="Proteomes" id="UP000813444"/>
    </source>
</evidence>
<reference evidence="1" key="1">
    <citation type="journal article" date="2021" name="Nat. Commun.">
        <title>Genetic determinants of endophytism in the Arabidopsis root mycobiome.</title>
        <authorList>
            <person name="Mesny F."/>
            <person name="Miyauchi S."/>
            <person name="Thiergart T."/>
            <person name="Pickel B."/>
            <person name="Atanasova L."/>
            <person name="Karlsson M."/>
            <person name="Huettel B."/>
            <person name="Barry K.W."/>
            <person name="Haridas S."/>
            <person name="Chen C."/>
            <person name="Bauer D."/>
            <person name="Andreopoulos W."/>
            <person name="Pangilinan J."/>
            <person name="LaButti K."/>
            <person name="Riley R."/>
            <person name="Lipzen A."/>
            <person name="Clum A."/>
            <person name="Drula E."/>
            <person name="Henrissat B."/>
            <person name="Kohler A."/>
            <person name="Grigoriev I.V."/>
            <person name="Martin F.M."/>
            <person name="Hacquard S."/>
        </authorList>
    </citation>
    <scope>NUCLEOTIDE SEQUENCE</scope>
    <source>
        <strain evidence="1">MPI-CAGE-CH-0235</strain>
    </source>
</reference>
<protein>
    <submittedName>
        <fullName evidence="1">Uncharacterized protein</fullName>
    </submittedName>
</protein>
<organism evidence="1 2">
    <name type="scientific">Stachybotrys elegans</name>
    <dbReference type="NCBI Taxonomy" id="80388"/>
    <lineage>
        <taxon>Eukaryota</taxon>
        <taxon>Fungi</taxon>
        <taxon>Dikarya</taxon>
        <taxon>Ascomycota</taxon>
        <taxon>Pezizomycotina</taxon>
        <taxon>Sordariomycetes</taxon>
        <taxon>Hypocreomycetidae</taxon>
        <taxon>Hypocreales</taxon>
        <taxon>Stachybotryaceae</taxon>
        <taxon>Stachybotrys</taxon>
    </lineage>
</organism>
<comment type="caution">
    <text evidence="1">The sequence shown here is derived from an EMBL/GenBank/DDBJ whole genome shotgun (WGS) entry which is preliminary data.</text>
</comment>
<gene>
    <name evidence="1" type="ORF">B0I35DRAFT_448810</name>
</gene>
<evidence type="ECO:0000313" key="1">
    <source>
        <dbReference type="EMBL" id="KAH7325661.1"/>
    </source>
</evidence>
<name>A0A8K0SXP2_9HYPO</name>
<dbReference type="AlphaFoldDB" id="A0A8K0SXP2"/>
<sequence length="229" mass="25438">MPTIADDFVASIARILNSAKVPCVIWGHCLLTLHGVPTIVDLLDFVVPDHLLAAGAKALPQSSRLAKCPGRGKCSSIAEDRRTRPPAFHMHIDGKGCTVGLYPQSETLWFLPPLEESLSTPTRSNIPAPYVLASDKTALPCWRPGRGAGAFKTEEHMVLAVRAHVLLEAFLRIYERDMGTQYQSFAMVMICYMEDQLLDPLDKSFRRLKGDDVSTRQWASELRQALRGH</sequence>
<proteinExistence type="predicted"/>
<keyword evidence="2" id="KW-1185">Reference proteome</keyword>
<accession>A0A8K0SXP2</accession>
<dbReference type="Proteomes" id="UP000813444">
    <property type="component" value="Unassembled WGS sequence"/>
</dbReference>